<proteinExistence type="inferred from homology"/>
<dbReference type="Gene3D" id="2.30.110.50">
    <property type="match status" value="1"/>
</dbReference>
<dbReference type="NCBIfam" id="TIGR01646">
    <property type="entry name" value="vgr_GE"/>
    <property type="match status" value="1"/>
</dbReference>
<protein>
    <submittedName>
        <fullName evidence="6">Type IV secretion protein Rh</fullName>
    </submittedName>
</protein>
<dbReference type="InterPro" id="IPR006533">
    <property type="entry name" value="T6SS_Vgr_RhsGE"/>
</dbReference>
<comment type="subcellular location">
    <subcellularLocation>
        <location evidence="1">Secreted</location>
    </subcellularLocation>
</comment>
<feature type="domain" description="Gp5/Type VI secretion system Vgr protein OB-fold" evidence="4">
    <location>
        <begin position="398"/>
        <end position="465"/>
    </location>
</feature>
<accession>A0AA40TY89</accession>
<evidence type="ECO:0000256" key="3">
    <source>
        <dbReference type="ARBA" id="ARBA00022525"/>
    </source>
</evidence>
<dbReference type="SUPFAM" id="SSF69279">
    <property type="entry name" value="Phage tail proteins"/>
    <property type="match status" value="2"/>
</dbReference>
<evidence type="ECO:0000256" key="1">
    <source>
        <dbReference type="ARBA" id="ARBA00004613"/>
    </source>
</evidence>
<dbReference type="Pfam" id="PF04717">
    <property type="entry name" value="Phage_base_V"/>
    <property type="match status" value="1"/>
</dbReference>
<dbReference type="SUPFAM" id="SSF69349">
    <property type="entry name" value="Phage fibre proteins"/>
    <property type="match status" value="1"/>
</dbReference>
<organism evidence="6 7">
    <name type="scientific">Pseudomonas tremae</name>
    <dbReference type="NCBI Taxonomy" id="200454"/>
    <lineage>
        <taxon>Bacteria</taxon>
        <taxon>Pseudomonadati</taxon>
        <taxon>Pseudomonadota</taxon>
        <taxon>Gammaproteobacteria</taxon>
        <taxon>Pseudomonadales</taxon>
        <taxon>Pseudomonadaceae</taxon>
        <taxon>Pseudomonas</taxon>
    </lineage>
</organism>
<dbReference type="Pfam" id="PF22178">
    <property type="entry name" value="Gp5_trimer_C"/>
    <property type="match status" value="1"/>
</dbReference>
<comment type="similarity">
    <text evidence="2">Belongs to the VgrG protein family.</text>
</comment>
<evidence type="ECO:0000259" key="5">
    <source>
        <dbReference type="Pfam" id="PF22178"/>
    </source>
</evidence>
<dbReference type="Gene3D" id="3.55.50.10">
    <property type="entry name" value="Baseplate protein-like domains"/>
    <property type="match status" value="1"/>
</dbReference>
<dbReference type="GO" id="GO:0005576">
    <property type="term" value="C:extracellular region"/>
    <property type="evidence" value="ECO:0007669"/>
    <property type="project" value="UniProtKB-SubCell"/>
</dbReference>
<evidence type="ECO:0000313" key="7">
    <source>
        <dbReference type="Proteomes" id="UP000050523"/>
    </source>
</evidence>
<dbReference type="NCBIfam" id="TIGR03361">
    <property type="entry name" value="VI_Rhs_Vgr"/>
    <property type="match status" value="1"/>
</dbReference>
<keyword evidence="3" id="KW-0964">Secreted</keyword>
<dbReference type="InterPro" id="IPR017847">
    <property type="entry name" value="T6SS_RhsGE_Vgr_subset"/>
</dbReference>
<dbReference type="Gene3D" id="2.40.50.230">
    <property type="entry name" value="Gp5 N-terminal domain"/>
    <property type="match status" value="1"/>
</dbReference>
<dbReference type="InterPro" id="IPR050708">
    <property type="entry name" value="T6SS_VgrG/RHS"/>
</dbReference>
<dbReference type="SUPFAM" id="SSF69255">
    <property type="entry name" value="gp5 N-terminal domain-like"/>
    <property type="match status" value="1"/>
</dbReference>
<dbReference type="Proteomes" id="UP000050523">
    <property type="component" value="Unassembled WGS sequence"/>
</dbReference>
<evidence type="ECO:0000313" key="6">
    <source>
        <dbReference type="EMBL" id="KPZ07388.1"/>
    </source>
</evidence>
<dbReference type="EMBL" id="LJRO01000029">
    <property type="protein sequence ID" value="KPZ07388.1"/>
    <property type="molecule type" value="Genomic_DNA"/>
</dbReference>
<gene>
    <name evidence="6" type="ORF">ALO43_05290</name>
</gene>
<evidence type="ECO:0000256" key="2">
    <source>
        <dbReference type="ARBA" id="ARBA00005558"/>
    </source>
</evidence>
<dbReference type="InterPro" id="IPR006531">
    <property type="entry name" value="Gp5/Vgr_OB"/>
</dbReference>
<dbReference type="Gene3D" id="4.10.220.110">
    <property type="match status" value="1"/>
</dbReference>
<dbReference type="Pfam" id="PF05954">
    <property type="entry name" value="Phage_GPD"/>
    <property type="match status" value="1"/>
</dbReference>
<feature type="domain" description="Gp5/Type VI secretion system Vgr C-terminal trimerisation" evidence="5">
    <location>
        <begin position="482"/>
        <end position="590"/>
    </location>
</feature>
<name>A0AA40TY89_9PSED</name>
<dbReference type="AlphaFoldDB" id="A0AA40TY89"/>
<reference evidence="6 7" key="1">
    <citation type="submission" date="2015-09" db="EMBL/GenBank/DDBJ databases">
        <title>Genome announcement of multiple Pseudomonas syringae strains.</title>
        <authorList>
            <person name="Thakur S."/>
            <person name="Wang P.W."/>
            <person name="Gong Y."/>
            <person name="Weir B.S."/>
            <person name="Guttman D.S."/>
        </authorList>
    </citation>
    <scope>NUCLEOTIDE SEQUENCE [LARGE SCALE GENOMIC DNA]</scope>
    <source>
        <strain evidence="6 7">ICMP9151</strain>
    </source>
</reference>
<dbReference type="PANTHER" id="PTHR32305:SF15">
    <property type="entry name" value="PROTEIN RHSA-RELATED"/>
    <property type="match status" value="1"/>
</dbReference>
<dbReference type="PANTHER" id="PTHR32305">
    <property type="match status" value="1"/>
</dbReference>
<evidence type="ECO:0000259" key="4">
    <source>
        <dbReference type="Pfam" id="PF04717"/>
    </source>
</evidence>
<dbReference type="InterPro" id="IPR037026">
    <property type="entry name" value="Vgr_OB-fold_dom_sf"/>
</dbReference>
<comment type="caution">
    <text evidence="6">The sequence shown here is derived from an EMBL/GenBank/DDBJ whole genome shotgun (WGS) entry which is preliminary data.</text>
</comment>
<dbReference type="InterPro" id="IPR054030">
    <property type="entry name" value="Gp5_Vgr_C"/>
</dbReference>
<sequence>MGAIARYFGEIRMFASANQPCFSLSLEGPKHGFQVLAFTGHEAISQPFCFTLGLVSERTSLDLESLLGLPAFLQFAPDGGGIHGLIDRIAQGDSGPRLAHYSMTLRPRLARLGHRTNQRIFQHQTAPQIIATVLEDHHLLANTYRFELGANCPEREYCVQYNESDLHFIQRLCEEEGLHYHFEHSFTAHNLVFGDDQTVFPKLEPVIYKQDNGLAGKEPIIRDFKLRLETRADSTTRRDYHFEKPHLTMQGSAHGDVSPELEDYDYPAGFVHRDRGEQLARRALERHRHDYRQGEGQSDQPRLVSGHFVQLSEHPDQAWNDLWLLTDVRHEGSQPQVLEEHAHPIRNDVNLCQGYRNTFRVTPWKAPYRTPLRHPKPRIPGSQTAVVTGPKDQEIHCDRHGRVKVQFHWDREGQANDRTSCWLRVSSSWAGNRYGGMVIPRVGMEVLVTFLEGDPDRPLISGCLYHAEHVPPYDLPAHQTRSVFKTLSSPGGNGSNELRIEDQADQEQIYIHAQRDWEQHIRHDQKIHVGHERHEHVEANSYSVFKAAEHRTVEGDRLTEVKASDHLTVGGTQHIKTGDGLLAEAGEEIHIKAGDKVVIEAGLEITFTAGGSFIKIDPSGVTVNGPQIKLNSGGQPTAGTEATPLRPGLVKPIDDSKPGLLLMQRLRGSGPIVELCQKPKGGTPADCPLVDCGCRKASQSGGRQ</sequence>